<dbReference type="OrthoDB" id="9827417at2"/>
<dbReference type="PROSITE" id="PS51257">
    <property type="entry name" value="PROKAR_LIPOPROTEIN"/>
    <property type="match status" value="1"/>
</dbReference>
<reference evidence="1 2" key="1">
    <citation type="submission" date="2018-12" db="EMBL/GenBank/DDBJ databases">
        <title>Flammeovirga pectinis sp. nov., isolated from the gut of the Korean scallop, Patinopecten yessoensis.</title>
        <authorList>
            <person name="Bae J.-W."/>
            <person name="Jeong Y.-S."/>
            <person name="Kang W."/>
        </authorList>
    </citation>
    <scope>NUCLEOTIDE SEQUENCE [LARGE SCALE GENOMIC DNA]</scope>
    <source>
        <strain evidence="1 2">L12M1</strain>
    </source>
</reference>
<proteinExistence type="predicted"/>
<accession>A0A3S9P4I7</accession>
<sequence length="174" mass="20863">MQTKFLFRLLISLLLFTSCTEIEPSLVPGDQRFEILTGFPEGDLLEYFEEEDIVWWKYERSIQKYNCNNGFDDFQNNYDDITLYRAFLPNNIVIEIEHGANTFNDIGDWYFTNEERNSIDIILDPVRCRSCTILTYTFNELNRKALSYHSEQNFINCANVYVRDWFKSEELFYQ</sequence>
<dbReference type="RefSeq" id="WP_126615232.1">
    <property type="nucleotide sequence ID" value="NZ_CP034562.1"/>
</dbReference>
<dbReference type="EMBL" id="CP034562">
    <property type="protein sequence ID" value="AZQ63083.1"/>
    <property type="molecule type" value="Genomic_DNA"/>
</dbReference>
<protein>
    <recommendedName>
        <fullName evidence="3">Lipoprotein</fullName>
    </recommendedName>
</protein>
<dbReference type="AlphaFoldDB" id="A0A3S9P4I7"/>
<evidence type="ECO:0000313" key="1">
    <source>
        <dbReference type="EMBL" id="AZQ63083.1"/>
    </source>
</evidence>
<organism evidence="1 2">
    <name type="scientific">Flammeovirga pectinis</name>
    <dbReference type="NCBI Taxonomy" id="2494373"/>
    <lineage>
        <taxon>Bacteria</taxon>
        <taxon>Pseudomonadati</taxon>
        <taxon>Bacteroidota</taxon>
        <taxon>Cytophagia</taxon>
        <taxon>Cytophagales</taxon>
        <taxon>Flammeovirgaceae</taxon>
        <taxon>Flammeovirga</taxon>
    </lineage>
</organism>
<gene>
    <name evidence="1" type="ORF">EI427_12800</name>
</gene>
<dbReference type="Proteomes" id="UP000267268">
    <property type="component" value="Chromosome 1"/>
</dbReference>
<keyword evidence="2" id="KW-1185">Reference proteome</keyword>
<evidence type="ECO:0000313" key="2">
    <source>
        <dbReference type="Proteomes" id="UP000267268"/>
    </source>
</evidence>
<evidence type="ECO:0008006" key="3">
    <source>
        <dbReference type="Google" id="ProtNLM"/>
    </source>
</evidence>
<dbReference type="KEGG" id="fll:EI427_12800"/>
<name>A0A3S9P4I7_9BACT</name>